<dbReference type="PATRIC" id="fig|1410950.3.peg.202"/>
<organism evidence="2 3">
    <name type="scientific">Tannerella sp. oral taxon BU063 isolate Cell 5</name>
    <dbReference type="NCBI Taxonomy" id="1410950"/>
    <lineage>
        <taxon>Bacteria</taxon>
        <taxon>Pseudomonadati</taxon>
        <taxon>Bacteroidota</taxon>
        <taxon>Bacteroidia</taxon>
        <taxon>Bacteroidales</taxon>
        <taxon>Tannerellaceae</taxon>
        <taxon>Tannerella</taxon>
    </lineage>
</organism>
<feature type="coiled-coil region" evidence="1">
    <location>
        <begin position="110"/>
        <end position="137"/>
    </location>
</feature>
<comment type="caution">
    <text evidence="2">The sequence shown here is derived from an EMBL/GenBank/DDBJ whole genome shotgun (WGS) entry which is preliminary data.</text>
</comment>
<evidence type="ECO:0000313" key="2">
    <source>
        <dbReference type="EMBL" id="ETK05536.1"/>
    </source>
</evidence>
<proteinExistence type="predicted"/>
<reference evidence="2 3" key="1">
    <citation type="submission" date="2013-11" db="EMBL/GenBank/DDBJ databases">
        <title>Single cell genomics of uncultured Tannerella BU063 (oral taxon 286).</title>
        <authorList>
            <person name="Beall C.J."/>
            <person name="Campbell A.G."/>
            <person name="Griffen A.L."/>
            <person name="Podar M."/>
            <person name="Leys E.J."/>
        </authorList>
    </citation>
    <scope>NUCLEOTIDE SEQUENCE [LARGE SCALE GENOMIC DNA]</scope>
    <source>
        <strain evidence="2">Cell 5</strain>
    </source>
</reference>
<dbReference type="AlphaFoldDB" id="W2CGB3"/>
<accession>W2CGB3</accession>
<keyword evidence="1" id="KW-0175">Coiled coil</keyword>
<evidence type="ECO:0000313" key="3">
    <source>
        <dbReference type="Proteomes" id="UP000018872"/>
    </source>
</evidence>
<name>W2CGB3_9BACT</name>
<evidence type="ECO:0000256" key="1">
    <source>
        <dbReference type="SAM" id="Coils"/>
    </source>
</evidence>
<sequence>MTVIEAIKKALKEQGVSESHAERVQKAFGVNAVDGVAAAVKSFKEYMLPAIEEANKTAKEKAEEARKAAIAEYEKAHGLKDGKPIAPDPTQPIPPKPLGDTIPTGANAELAELNKQLQEIRSRITKSEAEAANAARLSEAKAAIQKAGLPETWISRINTSAEASIEEQVKTLGDELTAIRQDAINQNVASGGMRSMPAESTARTAEDWANFMSQATDQSAERGTATFNAGAE</sequence>
<dbReference type="EMBL" id="AYYC01000505">
    <property type="protein sequence ID" value="ETK05536.1"/>
    <property type="molecule type" value="Genomic_DNA"/>
</dbReference>
<dbReference type="Proteomes" id="UP000018872">
    <property type="component" value="Unassembled WGS sequence"/>
</dbReference>
<gene>
    <name evidence="2" type="ORF">T229_02835</name>
</gene>
<protein>
    <submittedName>
        <fullName evidence="2">Uncharacterized protein</fullName>
    </submittedName>
</protein>